<organism evidence="1 2">
    <name type="scientific">Trichonephila clavata</name>
    <name type="common">Joro spider</name>
    <name type="synonym">Nephila clavata</name>
    <dbReference type="NCBI Taxonomy" id="2740835"/>
    <lineage>
        <taxon>Eukaryota</taxon>
        <taxon>Metazoa</taxon>
        <taxon>Ecdysozoa</taxon>
        <taxon>Arthropoda</taxon>
        <taxon>Chelicerata</taxon>
        <taxon>Arachnida</taxon>
        <taxon>Araneae</taxon>
        <taxon>Araneomorphae</taxon>
        <taxon>Entelegynae</taxon>
        <taxon>Araneoidea</taxon>
        <taxon>Nephilidae</taxon>
        <taxon>Trichonephila</taxon>
    </lineage>
</organism>
<gene>
    <name evidence="1" type="ORF">TNCT_651181</name>
</gene>
<dbReference type="AlphaFoldDB" id="A0A8X6L7W9"/>
<dbReference type="EMBL" id="BMAO01004805">
    <property type="protein sequence ID" value="GFQ97083.1"/>
    <property type="molecule type" value="Genomic_DNA"/>
</dbReference>
<dbReference type="Proteomes" id="UP000887116">
    <property type="component" value="Unassembled WGS sequence"/>
</dbReference>
<evidence type="ECO:0000313" key="1">
    <source>
        <dbReference type="EMBL" id="GFQ97083.1"/>
    </source>
</evidence>
<protein>
    <submittedName>
        <fullName evidence="1">Uncharacterized protein</fullName>
    </submittedName>
</protein>
<proteinExistence type="predicted"/>
<reference evidence="1" key="1">
    <citation type="submission" date="2020-07" db="EMBL/GenBank/DDBJ databases">
        <title>Multicomponent nature underlies the extraordinary mechanical properties of spider dragline silk.</title>
        <authorList>
            <person name="Kono N."/>
            <person name="Nakamura H."/>
            <person name="Mori M."/>
            <person name="Yoshida Y."/>
            <person name="Ohtoshi R."/>
            <person name="Malay A.D."/>
            <person name="Moran D.A.P."/>
            <person name="Tomita M."/>
            <person name="Numata K."/>
            <person name="Arakawa K."/>
        </authorList>
    </citation>
    <scope>NUCLEOTIDE SEQUENCE</scope>
</reference>
<accession>A0A8X6L7W9</accession>
<comment type="caution">
    <text evidence="1">The sequence shown here is derived from an EMBL/GenBank/DDBJ whole genome shotgun (WGS) entry which is preliminary data.</text>
</comment>
<name>A0A8X6L7W9_TRICU</name>
<evidence type="ECO:0000313" key="2">
    <source>
        <dbReference type="Proteomes" id="UP000887116"/>
    </source>
</evidence>
<sequence>MHHFHDVESNRYWRSNMYIPYHPRTKAIVDGMATHILSRLGQSARLRQVCSGIGAVFCRWTLCHKEQRSTQLPTAQLYGSSPKSIAKQTVRHVVKRCFEPPR</sequence>
<keyword evidence="2" id="KW-1185">Reference proteome</keyword>